<gene>
    <name evidence="3" type="ORF">Tci_028729</name>
</gene>
<feature type="non-terminal residue" evidence="3">
    <location>
        <position position="1"/>
    </location>
</feature>
<accession>A0A6L2L4J2</accession>
<proteinExistence type="predicted"/>
<evidence type="ECO:0000313" key="3">
    <source>
        <dbReference type="EMBL" id="GEU56751.1"/>
    </source>
</evidence>
<sequence>VRLRSTNWRSNGLNDRRNNWLRVQDWRFSRDNQRLDVFGAFVVIRMHHVLSRLGLTFYYWRERRRSSMNRGSLICCSSLSCNTLQILLRIGPCRLCAQAQSGDDTPFHKQAFMEYTQLVFLIALASPFGFGIVLLGFEFALRNRVLLWRCLKIRALRWTVLIDSSLVRANENKGKGQVDLEAGSHGVVGRGVWHCFGVEYQLEDIFTKALGRERTDFLINKLGMRSFTSETLQQLTDEIDKIPNQQFDELPFEEEILAFLRELGHSGVIKMITDVNINKLHQPWRSFAAVINKCLSGKSTGYDSVRLSQAQILWGMYHKKNVDFTYLLWEDFVYQVEHKDAKKSNEMYYPRFTKVIVNFFMTKDQSILSRNKYGVILPIELTNEVIKNLESYKEYYDIASGAEPPKTKASVKKKQSSSDTKVPPLTAKGKRLKTSAKMKLATKLILTQTHISHASGTSADEGTGIILGVPDVPTYEYDDEEISWKSSEDDDDDDDDDEEKISKHDDDVNDQSDDDDQDDNDDEQTDSDNDGDDFVHPKFSTHDEEDKYEESFDPIVQTPSQVENTDDEDNDEDSHVRDVQMVDVQTTQVIEDTYVTLTSVNPKGQQQSSSVSSRFVSNMLNPSPDTGIDSIFESTARVDVPVMTTEFMRTNQFAKAICLIPGIVDKYLDHRMNKSVKVAIRLQSDRLQDEAQAENENFLNKLDENIQKIIKEQVKEQVKVQVSKILPKIEKAVNEQLEAEVLTRLSNSSKTSHAVAADLSELELKKILIDKMESNNNLAKKADSRTSFNEVIDTPVYFSAFVMNRLKVDTLTPELLVGRCVIPFDHLINNDLEYLRGDASSQKYTTLVTKTKAADYGHIKWIEDLVPRTMWIKYRIIAVKELQIIEWHNYKYLDWITVRRDDDKLYKFKEGVKSYQKKLNLTKLDTYRSDLKRKEAYTTYSNPKGFIYQNKDKQNRLMRIDELHKFSDGTLNDVQTALNDRLKGIWMEYLPQTIWRRSDKNRAAAMIQAIDKQLKRRRIMLSLEKFVGGRFYKAVRRMYSNPMIQPEPEGSTQGYPLVSVEVLRKIHTLVGNPVKEILLKMNLLDHMSILTDSQDT</sequence>
<feature type="compositionally biased region" description="Acidic residues" evidence="1">
    <location>
        <begin position="507"/>
        <end position="532"/>
    </location>
</feature>
<reference evidence="3" key="1">
    <citation type="journal article" date="2019" name="Sci. Rep.">
        <title>Draft genome of Tanacetum cinerariifolium, the natural source of mosquito coil.</title>
        <authorList>
            <person name="Yamashiro T."/>
            <person name="Shiraishi A."/>
            <person name="Satake H."/>
            <person name="Nakayama K."/>
        </authorList>
    </citation>
    <scope>NUCLEOTIDE SEQUENCE</scope>
</reference>
<feature type="compositionally biased region" description="Acidic residues" evidence="1">
    <location>
        <begin position="488"/>
        <end position="499"/>
    </location>
</feature>
<organism evidence="3">
    <name type="scientific">Tanacetum cinerariifolium</name>
    <name type="common">Dalmatian daisy</name>
    <name type="synonym">Chrysanthemum cinerariifolium</name>
    <dbReference type="NCBI Taxonomy" id="118510"/>
    <lineage>
        <taxon>Eukaryota</taxon>
        <taxon>Viridiplantae</taxon>
        <taxon>Streptophyta</taxon>
        <taxon>Embryophyta</taxon>
        <taxon>Tracheophyta</taxon>
        <taxon>Spermatophyta</taxon>
        <taxon>Magnoliopsida</taxon>
        <taxon>eudicotyledons</taxon>
        <taxon>Gunneridae</taxon>
        <taxon>Pentapetalae</taxon>
        <taxon>asterids</taxon>
        <taxon>campanulids</taxon>
        <taxon>Asterales</taxon>
        <taxon>Asteraceae</taxon>
        <taxon>Asteroideae</taxon>
        <taxon>Anthemideae</taxon>
        <taxon>Anthemidinae</taxon>
        <taxon>Tanacetum</taxon>
    </lineage>
</organism>
<feature type="compositionally biased region" description="Basic and acidic residues" evidence="1">
    <location>
        <begin position="533"/>
        <end position="545"/>
    </location>
</feature>
<dbReference type="EMBL" id="BKCJ010003717">
    <property type="protein sequence ID" value="GEU56751.1"/>
    <property type="molecule type" value="Genomic_DNA"/>
</dbReference>
<feature type="transmembrane region" description="Helical" evidence="2">
    <location>
        <begin position="118"/>
        <end position="141"/>
    </location>
</feature>
<protein>
    <submittedName>
        <fullName evidence="3">Uncharacterized protein</fullName>
    </submittedName>
</protein>
<keyword evidence="2" id="KW-1133">Transmembrane helix</keyword>
<feature type="region of interest" description="Disordered" evidence="1">
    <location>
        <begin position="480"/>
        <end position="575"/>
    </location>
</feature>
<keyword evidence="2" id="KW-0812">Transmembrane</keyword>
<feature type="region of interest" description="Disordered" evidence="1">
    <location>
        <begin position="403"/>
        <end position="428"/>
    </location>
</feature>
<comment type="caution">
    <text evidence="3">The sequence shown here is derived from an EMBL/GenBank/DDBJ whole genome shotgun (WGS) entry which is preliminary data.</text>
</comment>
<keyword evidence="2" id="KW-0472">Membrane</keyword>
<dbReference type="AlphaFoldDB" id="A0A6L2L4J2"/>
<evidence type="ECO:0000256" key="1">
    <source>
        <dbReference type="SAM" id="MobiDB-lite"/>
    </source>
</evidence>
<evidence type="ECO:0000256" key="2">
    <source>
        <dbReference type="SAM" id="Phobius"/>
    </source>
</evidence>
<name>A0A6L2L4J2_TANCI</name>